<dbReference type="EMBL" id="DF237651">
    <property type="protein sequence ID" value="GAQ90914.1"/>
    <property type="molecule type" value="Genomic_DNA"/>
</dbReference>
<accession>A0A1Y1IJF7</accession>
<keyword evidence="1" id="KW-0479">Metal-binding</keyword>
<gene>
    <name evidence="4" type="ORF">KFL_007020010</name>
</gene>
<dbReference type="GO" id="GO:0003676">
    <property type="term" value="F:nucleic acid binding"/>
    <property type="evidence" value="ECO:0007669"/>
    <property type="project" value="InterPro"/>
</dbReference>
<evidence type="ECO:0000259" key="3">
    <source>
        <dbReference type="PROSITE" id="PS50158"/>
    </source>
</evidence>
<keyword evidence="1" id="KW-0862">Zinc</keyword>
<evidence type="ECO:0000256" key="2">
    <source>
        <dbReference type="SAM" id="SignalP"/>
    </source>
</evidence>
<sequence length="428" mass="46778">MGLSVIGVFRWLALVHLVMIGSEYGGAALLAGPSSSVGLFSGRPGTQSVEDFEDRLLAAYAKAKSKDKKLTEADFLLQLPAYLEHEALQLWRKRRKDILTKPEGASDRDWDPIADVIALFKEHFGVASAAKVRELQTLKKREDETCRMLRSRLERLAEETGLLNAREQAMTFVNALPPALRERIEPILWAKSPSGIYSLDDAAQAAERVELAQAYAAGMRGWAEAGPPKTKHASAHAASAADSSACYRCGHPGHQANRCPGTDSRCQACHKRGHTEAVCWTTHPELKPDWTSDGKSSGSQERGLSQRLDALAAQVEKLTLQMATLVQGRRVGNAHQAALPGPSAGSDDEGAGALDSTPAAYGALVGAAYSAQGAKHPMDAAFEDEEYKARCAEYDAYRAQREKEEEGRKWAEKLLDAWEERQLKRQDE</sequence>
<evidence type="ECO:0000256" key="1">
    <source>
        <dbReference type="PROSITE-ProRule" id="PRU00047"/>
    </source>
</evidence>
<feature type="signal peptide" evidence="2">
    <location>
        <begin position="1"/>
        <end position="27"/>
    </location>
</feature>
<feature type="chain" id="PRO_5013367635" description="CCHC-type domain-containing protein" evidence="2">
    <location>
        <begin position="28"/>
        <end position="428"/>
    </location>
</feature>
<dbReference type="InterPro" id="IPR036875">
    <property type="entry name" value="Znf_CCHC_sf"/>
</dbReference>
<dbReference type="Proteomes" id="UP000054558">
    <property type="component" value="Unassembled WGS sequence"/>
</dbReference>
<dbReference type="InterPro" id="IPR001878">
    <property type="entry name" value="Znf_CCHC"/>
</dbReference>
<name>A0A1Y1IJF7_KLENI</name>
<dbReference type="SMART" id="SM00343">
    <property type="entry name" value="ZnF_C2HC"/>
    <property type="match status" value="2"/>
</dbReference>
<dbReference type="GO" id="GO:0008270">
    <property type="term" value="F:zinc ion binding"/>
    <property type="evidence" value="ECO:0007669"/>
    <property type="project" value="UniProtKB-KW"/>
</dbReference>
<keyword evidence="1" id="KW-0863">Zinc-finger</keyword>
<keyword evidence="2" id="KW-0732">Signal</keyword>
<evidence type="ECO:0000313" key="4">
    <source>
        <dbReference type="EMBL" id="GAQ90914.1"/>
    </source>
</evidence>
<protein>
    <recommendedName>
        <fullName evidence="3">CCHC-type domain-containing protein</fullName>
    </recommendedName>
</protein>
<dbReference type="OrthoDB" id="7430688at2759"/>
<evidence type="ECO:0000313" key="5">
    <source>
        <dbReference type="Proteomes" id="UP000054558"/>
    </source>
</evidence>
<dbReference type="AlphaFoldDB" id="A0A1Y1IJF7"/>
<dbReference type="PROSITE" id="PS50158">
    <property type="entry name" value="ZF_CCHC"/>
    <property type="match status" value="1"/>
</dbReference>
<proteinExistence type="predicted"/>
<keyword evidence="5" id="KW-1185">Reference proteome</keyword>
<dbReference type="SUPFAM" id="SSF57756">
    <property type="entry name" value="Retrovirus zinc finger-like domains"/>
    <property type="match status" value="1"/>
</dbReference>
<dbReference type="Gene3D" id="4.10.60.10">
    <property type="entry name" value="Zinc finger, CCHC-type"/>
    <property type="match status" value="1"/>
</dbReference>
<organism evidence="4 5">
    <name type="scientific">Klebsormidium nitens</name>
    <name type="common">Green alga</name>
    <name type="synonym">Ulothrix nitens</name>
    <dbReference type="NCBI Taxonomy" id="105231"/>
    <lineage>
        <taxon>Eukaryota</taxon>
        <taxon>Viridiplantae</taxon>
        <taxon>Streptophyta</taxon>
        <taxon>Klebsormidiophyceae</taxon>
        <taxon>Klebsormidiales</taxon>
        <taxon>Klebsormidiaceae</taxon>
        <taxon>Klebsormidium</taxon>
    </lineage>
</organism>
<reference evidence="4 5" key="1">
    <citation type="journal article" date="2014" name="Nat. Commun.">
        <title>Klebsormidium flaccidum genome reveals primary factors for plant terrestrial adaptation.</title>
        <authorList>
            <person name="Hori K."/>
            <person name="Maruyama F."/>
            <person name="Fujisawa T."/>
            <person name="Togashi T."/>
            <person name="Yamamoto N."/>
            <person name="Seo M."/>
            <person name="Sato S."/>
            <person name="Yamada T."/>
            <person name="Mori H."/>
            <person name="Tajima N."/>
            <person name="Moriyama T."/>
            <person name="Ikeuchi M."/>
            <person name="Watanabe M."/>
            <person name="Wada H."/>
            <person name="Kobayashi K."/>
            <person name="Saito M."/>
            <person name="Masuda T."/>
            <person name="Sasaki-Sekimoto Y."/>
            <person name="Mashiguchi K."/>
            <person name="Awai K."/>
            <person name="Shimojima M."/>
            <person name="Masuda S."/>
            <person name="Iwai M."/>
            <person name="Nobusawa T."/>
            <person name="Narise T."/>
            <person name="Kondo S."/>
            <person name="Saito H."/>
            <person name="Sato R."/>
            <person name="Murakawa M."/>
            <person name="Ihara Y."/>
            <person name="Oshima-Yamada Y."/>
            <person name="Ohtaka K."/>
            <person name="Satoh M."/>
            <person name="Sonobe K."/>
            <person name="Ishii M."/>
            <person name="Ohtani R."/>
            <person name="Kanamori-Sato M."/>
            <person name="Honoki R."/>
            <person name="Miyazaki D."/>
            <person name="Mochizuki H."/>
            <person name="Umetsu J."/>
            <person name="Higashi K."/>
            <person name="Shibata D."/>
            <person name="Kamiya Y."/>
            <person name="Sato N."/>
            <person name="Nakamura Y."/>
            <person name="Tabata S."/>
            <person name="Ida S."/>
            <person name="Kurokawa K."/>
            <person name="Ohta H."/>
        </authorList>
    </citation>
    <scope>NUCLEOTIDE SEQUENCE [LARGE SCALE GENOMIC DNA]</scope>
    <source>
        <strain evidence="4 5">NIES-2285</strain>
    </source>
</reference>
<feature type="domain" description="CCHC-type" evidence="3">
    <location>
        <begin position="246"/>
        <end position="260"/>
    </location>
</feature>